<dbReference type="Pfam" id="PF07282">
    <property type="entry name" value="Cas12f1-like_TNB"/>
    <property type="match status" value="1"/>
</dbReference>
<evidence type="ECO:0000313" key="3">
    <source>
        <dbReference type="EMBL" id="WDE08660.1"/>
    </source>
</evidence>
<dbReference type="AlphaFoldDB" id="A0AAE9Z9S8"/>
<accession>A0AAE9Z9S8</accession>
<organism evidence="3 4">
    <name type="scientific">Thalassomonas viridans</name>
    <dbReference type="NCBI Taxonomy" id="137584"/>
    <lineage>
        <taxon>Bacteria</taxon>
        <taxon>Pseudomonadati</taxon>
        <taxon>Pseudomonadota</taxon>
        <taxon>Gammaproteobacteria</taxon>
        <taxon>Alteromonadales</taxon>
        <taxon>Colwelliaceae</taxon>
        <taxon>Thalassomonas</taxon>
    </lineage>
</organism>
<feature type="domain" description="Cas12f1-like TNB" evidence="2">
    <location>
        <begin position="6"/>
        <end position="41"/>
    </location>
</feature>
<evidence type="ECO:0000259" key="2">
    <source>
        <dbReference type="Pfam" id="PF07282"/>
    </source>
</evidence>
<protein>
    <submittedName>
        <fullName evidence="3">Transposase</fullName>
    </submittedName>
</protein>
<evidence type="ECO:0000313" key="4">
    <source>
        <dbReference type="Proteomes" id="UP000032352"/>
    </source>
</evidence>
<dbReference type="RefSeq" id="WP_084724057.1">
    <property type="nucleotide sequence ID" value="NZ_CP059734.1"/>
</dbReference>
<gene>
    <name evidence="3" type="ORF">SG34_032605</name>
</gene>
<keyword evidence="4" id="KW-1185">Reference proteome</keyword>
<dbReference type="KEGG" id="tvd:SG34_032605"/>
<reference evidence="3 4" key="2">
    <citation type="journal article" date="2022" name="Mar. Drugs">
        <title>Bioassay-Guided Fractionation Leads to the Detection of Cholic Acid Generated by the Rare Thalassomonas sp.</title>
        <authorList>
            <person name="Pheiffer F."/>
            <person name="Schneider Y.K."/>
            <person name="Hansen E.H."/>
            <person name="Andersen J.H."/>
            <person name="Isaksson J."/>
            <person name="Busche T."/>
            <person name="R C."/>
            <person name="Kalinowski J."/>
            <person name="Zyl L.V."/>
            <person name="Trindade M."/>
        </authorList>
    </citation>
    <scope>NUCLEOTIDE SEQUENCE [LARGE SCALE GENOMIC DNA]</scope>
    <source>
        <strain evidence="3 4">XOM25</strain>
    </source>
</reference>
<dbReference type="Proteomes" id="UP000032352">
    <property type="component" value="Chromosome pTvir"/>
</dbReference>
<dbReference type="GO" id="GO:0003677">
    <property type="term" value="F:DNA binding"/>
    <property type="evidence" value="ECO:0007669"/>
    <property type="project" value="UniProtKB-KW"/>
</dbReference>
<evidence type="ECO:0000256" key="1">
    <source>
        <dbReference type="ARBA" id="ARBA00023125"/>
    </source>
</evidence>
<dbReference type="InterPro" id="IPR010095">
    <property type="entry name" value="Cas12f1-like_TNB"/>
</dbReference>
<reference evidence="3 4" key="1">
    <citation type="journal article" date="2015" name="Genome Announc.">
        <title>Draft Genome Sequences of Marine Isolates of Thalassomonas viridans and Thalassomonas actiniarum.</title>
        <authorList>
            <person name="Olonade I."/>
            <person name="van Zyl L.J."/>
            <person name="Trindade M."/>
        </authorList>
    </citation>
    <scope>NUCLEOTIDE SEQUENCE [LARGE SCALE GENOMIC DNA]</scope>
    <source>
        <strain evidence="3 4">XOM25</strain>
    </source>
</reference>
<keyword evidence="1" id="KW-0238">DNA-binding</keyword>
<dbReference type="EMBL" id="CP059734">
    <property type="protein sequence ID" value="WDE08660.1"/>
    <property type="molecule type" value="Genomic_DNA"/>
</dbReference>
<sequence length="48" mass="5336">MPGRLPHCTHRYQDNRKAQIKFTCIECGFTENADAVGAMNIFSMGTAC</sequence>
<name>A0AAE9Z9S8_9GAMM</name>
<proteinExistence type="predicted"/>